<comment type="similarity">
    <text evidence="6">Belongs to the BRE1 family.</text>
</comment>
<dbReference type="EC" id="2.3.2.27" evidence="6"/>
<feature type="coiled-coil region" evidence="7">
    <location>
        <begin position="181"/>
        <end position="279"/>
    </location>
</feature>
<dbReference type="GO" id="GO:0005634">
    <property type="term" value="C:nucleus"/>
    <property type="evidence" value="ECO:0007669"/>
    <property type="project" value="UniProtKB-SubCell"/>
</dbReference>
<dbReference type="InterPro" id="IPR013956">
    <property type="entry name" value="E3_ubiquit_lig_Bre1"/>
</dbReference>
<dbReference type="GO" id="GO:0016567">
    <property type="term" value="P:protein ubiquitination"/>
    <property type="evidence" value="ECO:0007669"/>
    <property type="project" value="UniProtKB-UniRule"/>
</dbReference>
<comment type="subcellular location">
    <subcellularLocation>
        <location evidence="1 6">Nucleus</location>
    </subcellularLocation>
</comment>
<evidence type="ECO:0000256" key="3">
    <source>
        <dbReference type="ARBA" id="ARBA00022771"/>
    </source>
</evidence>
<reference evidence="9" key="1">
    <citation type="submission" date="2022-07" db="EMBL/GenBank/DDBJ databases">
        <title>Genome Sequence of Agrocybe chaxingu.</title>
        <authorList>
            <person name="Buettner E."/>
        </authorList>
    </citation>
    <scope>NUCLEOTIDE SEQUENCE</scope>
    <source>
        <strain evidence="9">MP-N11</strain>
    </source>
</reference>
<evidence type="ECO:0000256" key="4">
    <source>
        <dbReference type="ARBA" id="ARBA00022833"/>
    </source>
</evidence>
<name>A0A9W8MTB5_9AGAR</name>
<dbReference type="OrthoDB" id="10266039at2759"/>
<feature type="coiled-coil region" evidence="7">
    <location>
        <begin position="311"/>
        <end position="409"/>
    </location>
</feature>
<keyword evidence="10" id="KW-1185">Reference proteome</keyword>
<protein>
    <recommendedName>
        <fullName evidence="6">E3 ubiquitin protein ligase</fullName>
        <ecNumber evidence="6">2.3.2.27</ecNumber>
    </recommendedName>
</protein>
<keyword evidence="3 6" id="KW-0863">Zinc-finger</keyword>
<keyword evidence="6 7" id="KW-0175">Coiled coil</keyword>
<dbReference type="EMBL" id="JANKHO010000567">
    <property type="protein sequence ID" value="KAJ3508382.1"/>
    <property type="molecule type" value="Genomic_DNA"/>
</dbReference>
<proteinExistence type="inferred from homology"/>
<keyword evidence="2 6" id="KW-0479">Metal-binding</keyword>
<comment type="catalytic activity">
    <reaction evidence="6">
        <text>S-ubiquitinyl-[E2 ubiquitin-conjugating enzyme]-L-cysteine + [acceptor protein]-L-lysine = [E2 ubiquitin-conjugating enzyme]-L-cysteine + N(6)-ubiquitinyl-[acceptor protein]-L-lysine.</text>
        <dbReference type="EC" id="2.3.2.27"/>
    </reaction>
</comment>
<feature type="coiled-coil region" evidence="7">
    <location>
        <begin position="566"/>
        <end position="593"/>
    </location>
</feature>
<dbReference type="GO" id="GO:0061630">
    <property type="term" value="F:ubiquitin protein ligase activity"/>
    <property type="evidence" value="ECO:0007669"/>
    <property type="project" value="UniProtKB-EC"/>
</dbReference>
<feature type="coiled-coil region" evidence="7">
    <location>
        <begin position="118"/>
        <end position="152"/>
    </location>
</feature>
<evidence type="ECO:0000256" key="1">
    <source>
        <dbReference type="ARBA" id="ARBA00004123"/>
    </source>
</evidence>
<keyword evidence="6" id="KW-0156">Chromatin regulator</keyword>
<dbReference type="PANTHER" id="PTHR23163:SF0">
    <property type="entry name" value="E3 UBIQUITIN-PROTEIN LIGASE BRE1"/>
    <property type="match status" value="1"/>
</dbReference>
<evidence type="ECO:0000256" key="7">
    <source>
        <dbReference type="SAM" id="Coils"/>
    </source>
</evidence>
<evidence type="ECO:0000256" key="6">
    <source>
        <dbReference type="RuleBase" id="RU365038"/>
    </source>
</evidence>
<feature type="compositionally biased region" description="Basic and acidic residues" evidence="8">
    <location>
        <begin position="68"/>
        <end position="91"/>
    </location>
</feature>
<dbReference type="AlphaFoldDB" id="A0A9W8MTB5"/>
<feature type="region of interest" description="Disordered" evidence="8">
    <location>
        <begin position="58"/>
        <end position="115"/>
    </location>
</feature>
<keyword evidence="5 6" id="KW-0539">Nucleus</keyword>
<evidence type="ECO:0000256" key="2">
    <source>
        <dbReference type="ARBA" id="ARBA00022723"/>
    </source>
</evidence>
<evidence type="ECO:0000313" key="10">
    <source>
        <dbReference type="Proteomes" id="UP001148786"/>
    </source>
</evidence>
<dbReference type="GO" id="GO:0033503">
    <property type="term" value="C:HULC complex"/>
    <property type="evidence" value="ECO:0007669"/>
    <property type="project" value="TreeGrafter"/>
</dbReference>
<dbReference type="Proteomes" id="UP001148786">
    <property type="component" value="Unassembled WGS sequence"/>
</dbReference>
<organism evidence="9 10">
    <name type="scientific">Agrocybe chaxingu</name>
    <dbReference type="NCBI Taxonomy" id="84603"/>
    <lineage>
        <taxon>Eukaryota</taxon>
        <taxon>Fungi</taxon>
        <taxon>Dikarya</taxon>
        <taxon>Basidiomycota</taxon>
        <taxon>Agaricomycotina</taxon>
        <taxon>Agaricomycetes</taxon>
        <taxon>Agaricomycetidae</taxon>
        <taxon>Agaricales</taxon>
        <taxon>Agaricineae</taxon>
        <taxon>Strophariaceae</taxon>
        <taxon>Agrocybe</taxon>
    </lineage>
</organism>
<dbReference type="PANTHER" id="PTHR23163">
    <property type="entry name" value="RING FINGER PROTEIN-RELATED"/>
    <property type="match status" value="1"/>
</dbReference>
<keyword evidence="6" id="KW-0808">Transferase</keyword>
<dbReference type="Pfam" id="PF08647">
    <property type="entry name" value="BRE1"/>
    <property type="match status" value="1"/>
</dbReference>
<dbReference type="GO" id="GO:0006325">
    <property type="term" value="P:chromatin organization"/>
    <property type="evidence" value="ECO:0007669"/>
    <property type="project" value="UniProtKB-KW"/>
</dbReference>
<gene>
    <name evidence="9" type="ORF">NLJ89_g5785</name>
</gene>
<keyword evidence="4 6" id="KW-0862">Zinc</keyword>
<dbReference type="GO" id="GO:0008270">
    <property type="term" value="F:zinc ion binding"/>
    <property type="evidence" value="ECO:0007669"/>
    <property type="project" value="UniProtKB-KW"/>
</dbReference>
<accession>A0A9W8MTB5</accession>
<sequence>MPAGPERSTSYSSSFILHPNCCQCFVLQSEISLLRAKLEESESQKATYHDALIAAENRWERSQSASVREVEAKGSHKDKDAGKDGKEEVHGKPSSPLRTPAAASPHTQSNGFHDPSEVEVLNEQLRARDAKIMDLEKEAALLRDQKTMIEMEATPSLEQTAQENEHYRVLQVHASYLEHSLNDKDEQITRLTEELSTAQQLRFEWEEHATMSSNQTVQELKNMLAKRDADNTRLREQRDQQHAELVERRHKDQVKFASLQEYKSLCESNTERINILQSELSRCKAQLAANVGDEDLMAFFLTGHFEDPKFYEELKNQKTRAENKAAALEQTLMLFQNEHPEHGDSIFVEAESREQLKEIKSRLHEYERVFGSSAAHPPDIARLAEQLRLKEAELEKLRLQERQREENEASLFSELEKLSALWESLDRQLKSKVFDLSNLEERLTKGQHEKAKSENKYYAAMREKEAIDSERKNLQRTVEKQSKVVDRLTDVEKQLRNQVGALEKECSALRKGLDLIKERNIFLEKESPELRILLEGERKHVHEMTAIWNEREIELRSKGAELRAKEDEFIRSRAALEKQVAQLKKERKLEASSSNRSKSNYLNTEIENAAVGTRLGLIFVN</sequence>
<evidence type="ECO:0000256" key="8">
    <source>
        <dbReference type="SAM" id="MobiDB-lite"/>
    </source>
</evidence>
<evidence type="ECO:0000256" key="5">
    <source>
        <dbReference type="ARBA" id="ARBA00023242"/>
    </source>
</evidence>
<evidence type="ECO:0000313" key="9">
    <source>
        <dbReference type="EMBL" id="KAJ3508382.1"/>
    </source>
</evidence>
<comment type="pathway">
    <text evidence="6">Protein modification; protein ubiquitination.</text>
</comment>
<feature type="coiled-coil region" evidence="7">
    <location>
        <begin position="436"/>
        <end position="505"/>
    </location>
</feature>
<keyword evidence="6" id="KW-0833">Ubl conjugation pathway</keyword>
<comment type="caution">
    <text evidence="9">The sequence shown here is derived from an EMBL/GenBank/DDBJ whole genome shotgun (WGS) entry which is preliminary data.</text>
</comment>